<dbReference type="Gene3D" id="3.40.1580.10">
    <property type="entry name" value="SMI1/KNR4-like"/>
    <property type="match status" value="1"/>
</dbReference>
<protein>
    <submittedName>
        <fullName evidence="3">SMI1/KNR4 family protein</fullName>
    </submittedName>
</protein>
<evidence type="ECO:0000313" key="3">
    <source>
        <dbReference type="EMBL" id="MDC0720517.1"/>
    </source>
</evidence>
<sequence>MCRRRLGDTVDSRSCGADPPAPKPPSTRSQMHDHDWPTLLRAISERLFEVTDEDAREAAWFAAAEGDTEREALEARTRTASRWLGFPGATEEEIAARERELGVRFPDDYRSFLRASNGFLSMAGFPYGMCSLSPVQQVGWFRDLDSAGRLKAYRRDFADADPDALPDDWAVPFEEFERTLLIGESDGNECILLLPPGPDNDWELWTYDPEAGFGGESFRALMEHGLRHE</sequence>
<dbReference type="SMART" id="SM00860">
    <property type="entry name" value="SMI1_KNR4"/>
    <property type="match status" value="1"/>
</dbReference>
<organism evidence="3 4">
    <name type="scientific">Nannocystis bainbridge</name>
    <dbReference type="NCBI Taxonomy" id="2995303"/>
    <lineage>
        <taxon>Bacteria</taxon>
        <taxon>Pseudomonadati</taxon>
        <taxon>Myxococcota</taxon>
        <taxon>Polyangia</taxon>
        <taxon>Nannocystales</taxon>
        <taxon>Nannocystaceae</taxon>
        <taxon>Nannocystis</taxon>
    </lineage>
</organism>
<dbReference type="Proteomes" id="UP001221686">
    <property type="component" value="Unassembled WGS sequence"/>
</dbReference>
<accession>A0ABT5E3T1</accession>
<feature type="domain" description="Knr4/Smi1-like" evidence="2">
    <location>
        <begin position="88"/>
        <end position="224"/>
    </location>
</feature>
<evidence type="ECO:0000313" key="4">
    <source>
        <dbReference type="Proteomes" id="UP001221686"/>
    </source>
</evidence>
<evidence type="ECO:0000259" key="2">
    <source>
        <dbReference type="SMART" id="SM00860"/>
    </source>
</evidence>
<dbReference type="InterPro" id="IPR037883">
    <property type="entry name" value="Knr4/Smi1-like_sf"/>
</dbReference>
<dbReference type="Pfam" id="PF09346">
    <property type="entry name" value="SMI1_KNR4"/>
    <property type="match status" value="1"/>
</dbReference>
<dbReference type="SUPFAM" id="SSF160631">
    <property type="entry name" value="SMI1/KNR4-like"/>
    <property type="match status" value="1"/>
</dbReference>
<feature type="region of interest" description="Disordered" evidence="1">
    <location>
        <begin position="1"/>
        <end position="34"/>
    </location>
</feature>
<feature type="compositionally biased region" description="Basic and acidic residues" evidence="1">
    <location>
        <begin position="1"/>
        <end position="11"/>
    </location>
</feature>
<dbReference type="InterPro" id="IPR018958">
    <property type="entry name" value="Knr4/Smi1-like_dom"/>
</dbReference>
<dbReference type="RefSeq" id="WP_272089026.1">
    <property type="nucleotide sequence ID" value="NZ_JAQNDL010000003.1"/>
</dbReference>
<proteinExistence type="predicted"/>
<evidence type="ECO:0000256" key="1">
    <source>
        <dbReference type="SAM" id="MobiDB-lite"/>
    </source>
</evidence>
<gene>
    <name evidence="3" type="ORF">POL25_26680</name>
</gene>
<comment type="caution">
    <text evidence="3">The sequence shown here is derived from an EMBL/GenBank/DDBJ whole genome shotgun (WGS) entry which is preliminary data.</text>
</comment>
<reference evidence="3 4" key="1">
    <citation type="submission" date="2022-11" db="EMBL/GenBank/DDBJ databases">
        <title>Minimal conservation of predation-associated metabolite biosynthetic gene clusters underscores biosynthetic potential of Myxococcota including descriptions for ten novel species: Archangium lansinium sp. nov., Myxococcus landrumus sp. nov., Nannocystis bai.</title>
        <authorList>
            <person name="Ahearne A."/>
            <person name="Stevens C."/>
            <person name="Dowd S."/>
        </authorList>
    </citation>
    <scope>NUCLEOTIDE SEQUENCE [LARGE SCALE GENOMIC DNA]</scope>
    <source>
        <strain evidence="3 4">BB15-2</strain>
    </source>
</reference>
<name>A0ABT5E3T1_9BACT</name>
<dbReference type="EMBL" id="JAQNDL010000003">
    <property type="protein sequence ID" value="MDC0720517.1"/>
    <property type="molecule type" value="Genomic_DNA"/>
</dbReference>
<keyword evidence="4" id="KW-1185">Reference proteome</keyword>